<dbReference type="SUPFAM" id="SSF144122">
    <property type="entry name" value="Tim10-like"/>
    <property type="match status" value="1"/>
</dbReference>
<keyword evidence="5" id="KW-0862">Zinc</keyword>
<dbReference type="PANTHER" id="PTHR11038">
    <property type="entry name" value="MITOCHONDRIAL IMPORT INNER MEMBRANE TRANSLOCASE SUBUNIT TIM10"/>
    <property type="match status" value="1"/>
</dbReference>
<evidence type="ECO:0000256" key="2">
    <source>
        <dbReference type="ARBA" id="ARBA00022448"/>
    </source>
</evidence>
<dbReference type="GO" id="GO:0005743">
    <property type="term" value="C:mitochondrial inner membrane"/>
    <property type="evidence" value="ECO:0007669"/>
    <property type="project" value="UniProtKB-SubCell"/>
</dbReference>
<dbReference type="EMBL" id="MTSL01000150">
    <property type="protein sequence ID" value="PJF17907.1"/>
    <property type="molecule type" value="Genomic_DNA"/>
</dbReference>
<dbReference type="Proteomes" id="UP000240830">
    <property type="component" value="Unassembled WGS sequence"/>
</dbReference>
<keyword evidence="7 10" id="KW-0811">Translocation</keyword>
<dbReference type="AlphaFoldDB" id="A0A2H9TJH3"/>
<comment type="similarity">
    <text evidence="1 10">Belongs to the small Tim family.</text>
</comment>
<evidence type="ECO:0000256" key="5">
    <source>
        <dbReference type="ARBA" id="ARBA00022833"/>
    </source>
</evidence>
<dbReference type="InterPro" id="IPR004217">
    <property type="entry name" value="Tim10-like"/>
</dbReference>
<reference evidence="12 13" key="1">
    <citation type="submission" date="2016-10" db="EMBL/GenBank/DDBJ databases">
        <title>The genome of Paramicrosporidium saccamoebae is the missing link in understanding Cryptomycota and Microsporidia evolution.</title>
        <authorList>
            <person name="Quandt C.A."/>
            <person name="Beaudet D."/>
            <person name="Corsaro D."/>
            <person name="Michel R."/>
            <person name="Corradi N."/>
            <person name="James T."/>
        </authorList>
    </citation>
    <scope>NUCLEOTIDE SEQUENCE [LARGE SCALE GENOMIC DNA]</scope>
    <source>
        <strain evidence="12 13">KSL3</strain>
    </source>
</reference>
<keyword evidence="2 10" id="KW-0813">Transport</keyword>
<evidence type="ECO:0000256" key="10">
    <source>
        <dbReference type="RuleBase" id="RU367043"/>
    </source>
</evidence>
<accession>A0A2H9TJH3</accession>
<feature type="domain" description="Tim10-like" evidence="11">
    <location>
        <begin position="19"/>
        <end position="81"/>
    </location>
</feature>
<keyword evidence="9 10" id="KW-1015">Disulfide bond</keyword>
<evidence type="ECO:0000256" key="6">
    <source>
        <dbReference type="ARBA" id="ARBA00022927"/>
    </source>
</evidence>
<comment type="subcellular location">
    <subcellularLocation>
        <location evidence="10">Mitochondrion inner membrane</location>
        <topology evidence="10">Peripheral membrane protein</topology>
        <orientation evidence="10">Intermembrane side</orientation>
    </subcellularLocation>
</comment>
<dbReference type="STRING" id="1246581.A0A2H9TJH3"/>
<sequence>MVWFFGGGGHEEAPSAAVVQLEQQIEMMDMVFMRAVKQCGAKCIPPVYRDGELNKGESVCSQRCLNKFFDVLEVVSSQLAEVGMQAQQAGPPL</sequence>
<evidence type="ECO:0000259" key="11">
    <source>
        <dbReference type="Pfam" id="PF02953"/>
    </source>
</evidence>
<dbReference type="Gene3D" id="1.10.287.810">
    <property type="entry name" value="Mitochondrial import inner membrane translocase subunit tim13 like domains"/>
    <property type="match status" value="1"/>
</dbReference>
<comment type="domain">
    <text evidence="10">The twin CX3C motif contains 4 conserved Cys residues that form 2 disulfide bonds in the mitochondrial intermembrane space.</text>
</comment>
<dbReference type="Pfam" id="PF02953">
    <property type="entry name" value="zf-Tim10_DDP"/>
    <property type="match status" value="1"/>
</dbReference>
<dbReference type="OrthoDB" id="274922at2759"/>
<keyword evidence="4 10" id="KW-0999">Mitochondrion inner membrane</keyword>
<comment type="caution">
    <text evidence="12">The sequence shown here is derived from an EMBL/GenBank/DDBJ whole genome shotgun (WGS) entry which is preliminary data.</text>
</comment>
<keyword evidence="13" id="KW-1185">Reference proteome</keyword>
<protein>
    <recommendedName>
        <fullName evidence="10">Mitochondrial import inner membrane translocase subunit</fullName>
    </recommendedName>
</protein>
<organism evidence="12 13">
    <name type="scientific">Paramicrosporidium saccamoebae</name>
    <dbReference type="NCBI Taxonomy" id="1246581"/>
    <lineage>
        <taxon>Eukaryota</taxon>
        <taxon>Fungi</taxon>
        <taxon>Fungi incertae sedis</taxon>
        <taxon>Cryptomycota</taxon>
        <taxon>Cryptomycota incertae sedis</taxon>
        <taxon>Paramicrosporidium</taxon>
    </lineage>
</organism>
<keyword evidence="4 10" id="KW-0472">Membrane</keyword>
<proteinExistence type="inferred from homology"/>
<name>A0A2H9TJH3_9FUNG</name>
<evidence type="ECO:0000313" key="13">
    <source>
        <dbReference type="Proteomes" id="UP000240830"/>
    </source>
</evidence>
<comment type="function">
    <text evidence="10">Mitochondrial intermembrane chaperone that participates in the import and insertion of some multi-pass transmembrane proteins into the mitochondrial inner membrane. Also required for the transfer of beta-barrel precursors from the TOM complex to the sorting and assembly machinery (SAM complex) of the outer membrane. Acts as a chaperone-like protein that protects the hydrophobic precursors from aggregation and guide them through the mitochondrial intermembrane space.</text>
</comment>
<evidence type="ECO:0000313" key="12">
    <source>
        <dbReference type="EMBL" id="PJF17907.1"/>
    </source>
</evidence>
<dbReference type="InterPro" id="IPR035427">
    <property type="entry name" value="Tim10-like_dom_sf"/>
</dbReference>
<keyword evidence="3" id="KW-0479">Metal-binding</keyword>
<evidence type="ECO:0000256" key="9">
    <source>
        <dbReference type="ARBA" id="ARBA00023157"/>
    </source>
</evidence>
<gene>
    <name evidence="12" type="ORF">PSACC_02197</name>
</gene>
<evidence type="ECO:0000256" key="4">
    <source>
        <dbReference type="ARBA" id="ARBA00022792"/>
    </source>
</evidence>
<evidence type="ECO:0000256" key="1">
    <source>
        <dbReference type="ARBA" id="ARBA00006720"/>
    </source>
</evidence>
<dbReference type="GO" id="GO:0046872">
    <property type="term" value="F:metal ion binding"/>
    <property type="evidence" value="ECO:0007669"/>
    <property type="project" value="UniProtKB-KW"/>
</dbReference>
<comment type="subunit">
    <text evidence="10">Heterohexamer.</text>
</comment>
<keyword evidence="6 10" id="KW-0653">Protein transport</keyword>
<dbReference type="GO" id="GO:0045039">
    <property type="term" value="P:protein insertion into mitochondrial inner membrane"/>
    <property type="evidence" value="ECO:0007669"/>
    <property type="project" value="TreeGrafter"/>
</dbReference>
<dbReference type="GO" id="GO:0015031">
    <property type="term" value="P:protein transport"/>
    <property type="evidence" value="ECO:0007669"/>
    <property type="project" value="UniProtKB-KW"/>
</dbReference>
<evidence type="ECO:0000256" key="8">
    <source>
        <dbReference type="ARBA" id="ARBA00023128"/>
    </source>
</evidence>
<evidence type="ECO:0000256" key="7">
    <source>
        <dbReference type="ARBA" id="ARBA00023010"/>
    </source>
</evidence>
<dbReference type="PANTHER" id="PTHR11038:SF16">
    <property type="entry name" value="MITOCHONDRIAL IMPORT INNER MEMBRANE TRANSLOCASE SUBUNIT TIM10"/>
    <property type="match status" value="1"/>
</dbReference>
<keyword evidence="8 10" id="KW-0496">Mitochondrion</keyword>
<keyword evidence="10" id="KW-0143">Chaperone</keyword>
<evidence type="ECO:0000256" key="3">
    <source>
        <dbReference type="ARBA" id="ARBA00022723"/>
    </source>
</evidence>